<comment type="caution">
    <text evidence="6">The sequence shown here is derived from an EMBL/GenBank/DDBJ whole genome shotgun (WGS) entry which is preliminary data.</text>
</comment>
<organism evidence="6 7">
    <name type="scientific">Litoribrevibacter albus</name>
    <dbReference type="NCBI Taxonomy" id="1473156"/>
    <lineage>
        <taxon>Bacteria</taxon>
        <taxon>Pseudomonadati</taxon>
        <taxon>Pseudomonadota</taxon>
        <taxon>Gammaproteobacteria</taxon>
        <taxon>Oceanospirillales</taxon>
        <taxon>Oceanospirillaceae</taxon>
        <taxon>Litoribrevibacter</taxon>
    </lineage>
</organism>
<sequence length="263" mass="29820">MSNKSILIPLVTPLNVQKKVCEFSVKALIERTKSYTEGYIPCLTSGEGWKLSEEDWCDMVAYTRKYAPTHRIVAGIEKPTTEEVLRFAQLGAELGIDGIIITSPFDEAISQEDIYQHYRKVHDQLSIDIYIYNESELSLNTTQPETLVRISELPRVVGIKESSNSEEFNAIRAHLQSNGVKVYQGWEDKIVDDRFADGNICSLSNVYPQLCLQATQAPSDELKSQIGELCERHQIFAEDWYAHIKHFLNSTGVISSDYCFDPS</sequence>
<feature type="active site" description="Proton donor/acceptor" evidence="4">
    <location>
        <position position="132"/>
    </location>
</feature>
<dbReference type="Proteomes" id="UP001161389">
    <property type="component" value="Unassembled WGS sequence"/>
</dbReference>
<keyword evidence="2 3" id="KW-0456">Lyase</keyword>
<dbReference type="PIRSF" id="PIRSF001365">
    <property type="entry name" value="DHDPS"/>
    <property type="match status" value="1"/>
</dbReference>
<name>A0AA37S9X2_9GAMM</name>
<gene>
    <name evidence="6" type="ORF">GCM10007876_14740</name>
</gene>
<evidence type="ECO:0000313" key="6">
    <source>
        <dbReference type="EMBL" id="GLQ30995.1"/>
    </source>
</evidence>
<dbReference type="AlphaFoldDB" id="A0AA37S9X2"/>
<dbReference type="RefSeq" id="WP_284380455.1">
    <property type="nucleotide sequence ID" value="NZ_BSNM01000011.1"/>
</dbReference>
<evidence type="ECO:0000313" key="7">
    <source>
        <dbReference type="Proteomes" id="UP001161389"/>
    </source>
</evidence>
<reference evidence="6" key="1">
    <citation type="journal article" date="2014" name="Int. J. Syst. Evol. Microbiol.">
        <title>Complete genome sequence of Corynebacterium casei LMG S-19264T (=DSM 44701T), isolated from a smear-ripened cheese.</title>
        <authorList>
            <consortium name="US DOE Joint Genome Institute (JGI-PGF)"/>
            <person name="Walter F."/>
            <person name="Albersmeier A."/>
            <person name="Kalinowski J."/>
            <person name="Ruckert C."/>
        </authorList>
    </citation>
    <scope>NUCLEOTIDE SEQUENCE</scope>
    <source>
        <strain evidence="6">NBRC 110071</strain>
    </source>
</reference>
<accession>A0AA37S9X2</accession>
<protein>
    <submittedName>
        <fullName evidence="6">Dihydrodipicolinate synthase family protein</fullName>
    </submittedName>
</protein>
<dbReference type="InterPro" id="IPR002220">
    <property type="entry name" value="DapA-like"/>
</dbReference>
<evidence type="ECO:0000256" key="2">
    <source>
        <dbReference type="ARBA" id="ARBA00023239"/>
    </source>
</evidence>
<dbReference type="PANTHER" id="PTHR12128:SF66">
    <property type="entry name" value="4-HYDROXY-2-OXOGLUTARATE ALDOLASE, MITOCHONDRIAL"/>
    <property type="match status" value="1"/>
</dbReference>
<evidence type="ECO:0000256" key="1">
    <source>
        <dbReference type="ARBA" id="ARBA00007592"/>
    </source>
</evidence>
<dbReference type="InterPro" id="IPR013785">
    <property type="entry name" value="Aldolase_TIM"/>
</dbReference>
<evidence type="ECO:0000256" key="5">
    <source>
        <dbReference type="PIRSR" id="PIRSR001365-2"/>
    </source>
</evidence>
<dbReference type="GO" id="GO:0005829">
    <property type="term" value="C:cytosol"/>
    <property type="evidence" value="ECO:0007669"/>
    <property type="project" value="TreeGrafter"/>
</dbReference>
<dbReference type="SUPFAM" id="SSF51569">
    <property type="entry name" value="Aldolase"/>
    <property type="match status" value="1"/>
</dbReference>
<proteinExistence type="inferred from homology"/>
<dbReference type="Gene3D" id="3.20.20.70">
    <property type="entry name" value="Aldolase class I"/>
    <property type="match status" value="1"/>
</dbReference>
<dbReference type="CDD" id="cd00408">
    <property type="entry name" value="DHDPS-like"/>
    <property type="match status" value="1"/>
</dbReference>
<evidence type="ECO:0000256" key="3">
    <source>
        <dbReference type="PIRNR" id="PIRNR001365"/>
    </source>
</evidence>
<keyword evidence="7" id="KW-1185">Reference proteome</keyword>
<comment type="similarity">
    <text evidence="1 3">Belongs to the DapA family.</text>
</comment>
<feature type="active site" description="Schiff-base intermediate with substrate" evidence="4">
    <location>
        <position position="160"/>
    </location>
</feature>
<dbReference type="EMBL" id="BSNM01000011">
    <property type="protein sequence ID" value="GLQ30995.1"/>
    <property type="molecule type" value="Genomic_DNA"/>
</dbReference>
<evidence type="ECO:0000256" key="4">
    <source>
        <dbReference type="PIRSR" id="PIRSR001365-1"/>
    </source>
</evidence>
<dbReference type="PANTHER" id="PTHR12128">
    <property type="entry name" value="DIHYDRODIPICOLINATE SYNTHASE"/>
    <property type="match status" value="1"/>
</dbReference>
<reference evidence="6" key="2">
    <citation type="submission" date="2023-01" db="EMBL/GenBank/DDBJ databases">
        <title>Draft genome sequence of Litoribrevibacter albus strain NBRC 110071.</title>
        <authorList>
            <person name="Sun Q."/>
            <person name="Mori K."/>
        </authorList>
    </citation>
    <scope>NUCLEOTIDE SEQUENCE</scope>
    <source>
        <strain evidence="6">NBRC 110071</strain>
    </source>
</reference>
<dbReference type="GO" id="GO:0008840">
    <property type="term" value="F:4-hydroxy-tetrahydrodipicolinate synthase activity"/>
    <property type="evidence" value="ECO:0007669"/>
    <property type="project" value="TreeGrafter"/>
</dbReference>
<dbReference type="SMART" id="SM01130">
    <property type="entry name" value="DHDPS"/>
    <property type="match status" value="1"/>
</dbReference>
<feature type="binding site" evidence="5">
    <location>
        <position position="200"/>
    </location>
    <ligand>
        <name>pyruvate</name>
        <dbReference type="ChEBI" id="CHEBI:15361"/>
    </ligand>
</feature>
<dbReference type="Pfam" id="PF00701">
    <property type="entry name" value="DHDPS"/>
    <property type="match status" value="1"/>
</dbReference>